<accession>A0A6J7CVY4</accession>
<proteinExistence type="predicted"/>
<reference evidence="1" key="1">
    <citation type="submission" date="2020-05" db="EMBL/GenBank/DDBJ databases">
        <authorList>
            <person name="Chiriac C."/>
            <person name="Salcher M."/>
            <person name="Ghai R."/>
            <person name="Kavagutti S V."/>
        </authorList>
    </citation>
    <scope>NUCLEOTIDE SEQUENCE</scope>
</reference>
<organism evidence="1">
    <name type="scientific">freshwater metagenome</name>
    <dbReference type="NCBI Taxonomy" id="449393"/>
    <lineage>
        <taxon>unclassified sequences</taxon>
        <taxon>metagenomes</taxon>
        <taxon>ecological metagenomes</taxon>
    </lineage>
</organism>
<gene>
    <name evidence="1" type="ORF">UFOPK3417_00284</name>
</gene>
<sequence>MDSERSPSIDEYSTPIVGSSGSDIRRQWPVDEWVADVASFGLPSSRRLDSLVVHRFAWTEFLAGCEENRVLGLLAEALRAGSCHLPDYQRESVESRCGWWLAHDLVVERQLLCVADVLQDAGIEFRVLKGVALANSVYRDPAMRLFGDIDLVVEPDHFLRAAEAITVALGAVRELPELRPGFDQRFGREILLRSDGLEVDLHRTLVDGPFGLWIPLDDLFAESRTFLLGGRELPRLGDPAQFVHACMAAVLGDWPPRRIAQRDIAELLVGGERAGTLEAALVQELALRWRATAVVALAIRTTAADLGLETSHPLIAWAQGHRPGPGDRLLLASYRGRARGYTSQALSVFALPSWRDRFDYVRAILRPSRAYLEARGFRRGDRFRKAIGLGAPRR</sequence>
<name>A0A6J7CVY4_9ZZZZ</name>
<dbReference type="InterPro" id="IPR039498">
    <property type="entry name" value="NTP_transf_5"/>
</dbReference>
<protein>
    <submittedName>
        <fullName evidence="1">Unannotated protein</fullName>
    </submittedName>
</protein>
<evidence type="ECO:0000313" key="1">
    <source>
        <dbReference type="EMBL" id="CAB4862116.1"/>
    </source>
</evidence>
<dbReference type="EMBL" id="CAFBLR010000013">
    <property type="protein sequence ID" value="CAB4862116.1"/>
    <property type="molecule type" value="Genomic_DNA"/>
</dbReference>
<dbReference type="AlphaFoldDB" id="A0A6J7CVY4"/>
<dbReference type="Pfam" id="PF14907">
    <property type="entry name" value="NTP_transf_5"/>
    <property type="match status" value="1"/>
</dbReference>